<dbReference type="Proteomes" id="UP000295221">
    <property type="component" value="Unassembled WGS sequence"/>
</dbReference>
<dbReference type="RefSeq" id="WP_132434134.1">
    <property type="nucleotide sequence ID" value="NZ_SLWK01000008.1"/>
</dbReference>
<keyword evidence="4" id="KW-1185">Reference proteome</keyword>
<evidence type="ECO:0000313" key="3">
    <source>
        <dbReference type="EMBL" id="TCO07430.1"/>
    </source>
</evidence>
<sequence>MKVNLYLVALLFIFTYNIQLSSAQSEHDFRSVANGNWTVLANWERFNGTDWEAATYHPGNGATEHVEIALGTEITHNVAVIISALSVEGRLVGSGNVALNVSNNLECPGELFWNGTNGGAITIGGDLNVSGSFQVSRRNLTVTGATTISGSFLDNHNDAINTFTGSVTLTGSGSFTSTAVTSDDRMLFQNGIFHNSSENMLLGRATFSENDQSISGTGAGLLSFANNVRIANDVTLTNHRHTRIMGVLTGLNADATWINDENSTLEYHSGTMPMATGVLDATADNNTVWYNGNTNQTLKATDYHHLFLGTNGFDSNRSKNFEDATISINIAGDWFIGNRSITNLGLGQKDFVVHGNVILETSNTWLRTQDTNDVIHSLTIHGYLETNGGEVRLRYGNNTRYCDLVMTGAGDLIRGSGSVFHLRNLTFTNEEAKTISYNGDIDFFGGSIGDNVFTNNGGAFTATDGAFRFYDQSEFSIEGSGDVTFNDLRVGTTSGTNPVVLTLNRDVTVNGLLHLRHTVATGYFDLNGYTLNVHGGFYRQDAGQFRGSSTSVLNIGNGNELTGTAPNIAFQPDYQILAQLNHNVTNDALFYNIATPLTVADFSISSGELQSSSNLTITNSYLNDGRYFQTANSTIFNKPDETIAIAGSGQHDFWTLVAKAGTVTLANNITVQQDFIVNSDNDVAFNATSGNVFFTREGNAFIEGDGTGSVTFYNLIFSETASSRNRFISKEFSVSNLMRINNRTFVYLMNDDSLNITVNNLIVGGGVSGQFLISGSGAQSHLLTINGALTVNSGATINMRNANARYADVVFNGSGTVLQGNGNYTFRSLLLSNTSAKTFNTSSNINFYSGAEGDHSFTNNGGDFTATNATFIFRDHDVTWDLGGTGGITLANFQVGANTRTNLVMGRDLAINGNLVFNLNTGSNYLDVNGYTLTLNGNHTRTRNGRIRGSENSSLVINGSGSFTSTFHFDDAIPGETNFFKDVTLNRGASGQMVLGNLLETDDFTINQGLLNAGGGSIVVNNSTNIVNGSFVDTNNSGTNSFNGVLTIHENGSFNPTSNSVINISGSVVNNGVFTKQGSGIVYFTGNTTLSGDNPLYFNDGNIIVNEDVEVTNTISVNDNEEGVFIAARLNGGNASSIWINQGVLEYHGDNAPMVTGLLDSSESGNFVIYAREQNDQSIKDAVYHHLIVRGGGTRTMVGDISVNGDLIIGEDNLFYTERYQVTGTPTGKLIMEELSELRIGANTTPSPSFPVGFIRENIEFDPISLVSYNGTTQDLSHVPVYENLSIIRAGNKTITGDVTVNGFFNITTGTLVFDDTEAQTFTLFGELFGTGGRINMSEGGHEHLLELYGVVNQVNRFTAAPNSTVRYASGINQQIFSPSSGDFYGNVEIAGGSNKWLELETQIRGELRIISGTVSLGDNNLIIHNPGTITGSFSNSNMVVTDGEGMLIRRSGSMSAPYAYLTGLYPVGSIGKYSPVTIVSLAGSGTGTRELGVRALEGRHPSVPFTYDALLRHWQISSTIVNPTAHMEFVINPLEVIGDPLKFNAYYWDGTEFVNPDDALVNTTVMTFPAGTSVIDNDFTAYDPETIRRTLYSYKDGDWSDPDTWTTDPSGQSLENPDVPQNSDNIVILPTKTVVLDDDIDTRGLIITINESGVLDMTDKAFIEPVSIIQGEGLLRLASNQMPLTALNSMVKPGGGVIEYNVNETVFELNDQQEYNHLIINLPNASHRAVLVNDLSIHGTLQVQQGNFQIYIDDASDDIHVPISLDVVNNIEVFANGSITIGTASTHNGLLPVAGTTPGSLVPRYYDVYHQVNIGGSLINNGMVKFISDDITQIDFANLTTRGAATVRFYGLENRDLICNGTTDFYNLIIDKGSDPSAELHLDVSHPHHFRLFGANIYNAASSGINPELRKSLWIRNGTLRMSGYTTIVSLTEGMGGTNNSSYVIPGNGAMVLDGANVTVLVTADDPKEVMAAWGVNSIGVHAENQAQELHVRGRLVMNDGYLSTRFSGGIIFNTASGELIVNGGHIATRQIRSSSTGPRTFSMSGGHIDILGGFTFDTSGTINDIDDLRSVPYNYVHTSARLGGSAALDWVSTADIFIMSGGSIDIFNTSGGGTSRAIRILSDASNLDVSGGDFTIHLLRNTNYDLQVPNSTFPGLTIRRDDSSELGWVRLMSDLNINGDLQLLGPTRFRAAHGSNHYSVSISGDFLIDEEASYNAYDNVTRFYGEGESQFIINGTLESDLYSLVVDKQEDGLTMVTPSAVDEILLRGDLEIESGTFNDNGKTIRVYGNLYNSGVHHGDGKILLTNSTGRVIGGDGSGIFENLELDEDVSTQNLFVADQMVNGTLKMTNGIFDLGSHGLSVQGGIIPEGDFSTERMIITGGQSSDKGVRLFVNDNTSLLFPFGANAESELRYTPAEITVSDFEDAGWIQINPVAQELPLLNQESEEPALQYYWRLRHQEFTDVPSVSALFTYSVHDLLEEDDDLVFVPGMVLGTTRTKLDDGVDTDDKTIEFVTSQPLSEGSFTAAHPDRFDGLVPVFYSRLCGSWGANWSNVNTWSTESHTGAPAGEIPGPGDIVYIGNGGGCNLSGGGNFHWVLADTDINIGELIFTSAPAGVWAARLIIPQDRAVNVNRVSGEGTVLIRVASDQIPEISADWGDFLSEDGSFVIYDVIDDGVSVIPSISSNYPNLRFEASGDISGNRFAVISNDITVRGTLRIDRGATLLLNEGGSGDINVLGNTQIGGNQFGRLLFPGEGSSRRFLSNNLIIVDTESGSSNFVRVQNVPEGGVVHRLEILNNLTQNDGSIDLFTNNTGGSNVELVFKGEHDSYLNVNGGSDLNLFRLVVDKDENPNATVTANHAFTLGAPTNSAVKALNLLNGKMVLNHPGIDLELTSGGGMFAIPSTSSLTVSEGRVNITTHNTGVDLRGKLRVDNNGEAIFGTDANNNRIFIQYQGAGAELEIADNGRLEVQSQIRRATNTFNGVLKYRQTGGEVIIHGRNPSQGRAKLEVVNSGSEFTMTDGLLSIRRGGGTSFGDLYLVPNTGSITGGEIRFSQESINAHHNYRINSSIPLSDLTIAGNPDNNRTATLNLMNLPLYVNGTFEFENSLARFNSNNRNLYLAGDLLFQGGWNYHSDDAVIFNGDSQSIHGDLEINHWVVDVANNLSLASNSSMSVAGNMNFISGEFIDGGNPVVISGDVTNEAVWVSSDPSNLNSGLKLTGGMAQKISGTGIFGLVEINNLSGASIENDITLVNDLILSNGLLNIKGHTLTLGVNAEVVSTVDFSADNMIVTDGAFGNNSGVKKMIPVGSSSFLFPMGTVGKYTPVEVVTTANSSQGEMMVKPINQHHPTAEDPDQVLQYYWVVTSSGLDGYSGEVLFTYVDSDVRGDVSEYLGARLQGFEWSKFLDVVDDVEKTITISYSGVSSLSGDYTAGADLAIPDEVPLFRTVSTGLWTDPGVWERDGGGSVPANGPFGHRVIIEPAHTITMSSNSRRVYTTELNGKLEIGTTYGHNLGVVTGSGTLSLHSNQLPAGRFEDFFTCDGGVMEYGGAANFTISDRYPLMRGLVISGSGIKTLPNTTITICEDLEVNSGTLKVSHFGLGSSIKNTFINGDLIINAGAVLETDANEHIYLKGNLTKNGTGNFRNQFSGQRFIFDGSQRQYVYGQLSGNNQRFFDLEISNPAGVEFDNSAEVANYFHNVNGNVVVPDGHQFVLSKTDGLVNPLSVNSFVEGVLSRNMVGGSAHAVFNVGKNGQNRIVSITNRSGGTAYWAVEYIDSGYEHEELAGEIERVSTLEHYLIQSPGARTANVTLPINPVDPVVTKTFDLQGLRVARWNGSAWEAATGGVAITGDRNEGSVTSNPAIAHDGAVQRFILGTIEEMAYFWTGNIDNNWFVGGNWDEGIIPNASVNVVVDESDNDPVIEGSSLANARGLVVREDAILRVKPGAQLTVHGDLVVEQPGGLTIESETGIGNMASIITQGAVTGLANIKLTVPKEQWFYLGSSIQNATFGNFSPGAQGSGTLVNVYRDRWYSTFTQHHGTAMRDMEGVAVYYHKTNDEDNFMELSYSGVLNTGEIERTFLENRYQLMANPYPSFINWQINTGWNREHFEPTIWYRALIGEAMTFVTYNRSAVPGARVALYPTGESYNEEEMGLIPPMQSVYVRPLGANRTITINNSARSHGVDDSRLKSSESSYGDVIRITADNGLSRDGAVIYFTRHASEGIDEGDSEKYRNSDDRVPEIFTRVGETEMAINGLPELNQPTRTIPLVVRNRVSGDVTLTFDMSYYYGMHSVYLEDRDTGAFIHVTAGGEYVYTVSEPGERDDRFVLHFYMVSTDLEPEMEDPNAAAGIRINGVAGKVLVSIDSQLLQMGDANIEVFSIEGQKVSETKAQSSRTLVVLPRTSAIFIVRVTAGDVVKSERVVGVR</sequence>
<feature type="chain" id="PRO_5020525002" description="Secreted protein (Por secretion system target)" evidence="2">
    <location>
        <begin position="23"/>
        <end position="4421"/>
    </location>
</feature>
<feature type="compositionally biased region" description="Polar residues" evidence="1">
    <location>
        <begin position="1613"/>
        <end position="1623"/>
    </location>
</feature>
<evidence type="ECO:0000256" key="2">
    <source>
        <dbReference type="SAM" id="SignalP"/>
    </source>
</evidence>
<evidence type="ECO:0008006" key="5">
    <source>
        <dbReference type="Google" id="ProtNLM"/>
    </source>
</evidence>
<evidence type="ECO:0000256" key="1">
    <source>
        <dbReference type="SAM" id="MobiDB-lite"/>
    </source>
</evidence>
<keyword evidence="2" id="KW-0732">Signal</keyword>
<proteinExistence type="predicted"/>
<comment type="caution">
    <text evidence="3">The sequence shown here is derived from an EMBL/GenBank/DDBJ whole genome shotgun (WGS) entry which is preliminary data.</text>
</comment>
<dbReference type="EMBL" id="SLWK01000008">
    <property type="protein sequence ID" value="TCO07430.1"/>
    <property type="molecule type" value="Genomic_DNA"/>
</dbReference>
<gene>
    <name evidence="3" type="ORF">EV194_10835</name>
</gene>
<reference evidence="3 4" key="1">
    <citation type="submission" date="2019-03" db="EMBL/GenBank/DDBJ databases">
        <title>Genomic Encyclopedia of Type Strains, Phase IV (KMG-IV): sequencing the most valuable type-strain genomes for metagenomic binning, comparative biology and taxonomic classification.</title>
        <authorList>
            <person name="Goeker M."/>
        </authorList>
    </citation>
    <scope>NUCLEOTIDE SEQUENCE [LARGE SCALE GENOMIC DNA]</scope>
    <source>
        <strain evidence="3 4">DSM 24179</strain>
    </source>
</reference>
<feature type="compositionally biased region" description="Low complexity" evidence="1">
    <location>
        <begin position="1603"/>
        <end position="1612"/>
    </location>
</feature>
<protein>
    <recommendedName>
        <fullName evidence="5">Secreted protein (Por secretion system target)</fullName>
    </recommendedName>
</protein>
<feature type="region of interest" description="Disordered" evidence="1">
    <location>
        <begin position="1603"/>
        <end position="1623"/>
    </location>
</feature>
<evidence type="ECO:0000313" key="4">
    <source>
        <dbReference type="Proteomes" id="UP000295221"/>
    </source>
</evidence>
<name>A0A4R2GJA6_9BACT</name>
<organism evidence="3 4">
    <name type="scientific">Natronoflexus pectinivorans</name>
    <dbReference type="NCBI Taxonomy" id="682526"/>
    <lineage>
        <taxon>Bacteria</taxon>
        <taxon>Pseudomonadati</taxon>
        <taxon>Bacteroidota</taxon>
        <taxon>Bacteroidia</taxon>
        <taxon>Marinilabiliales</taxon>
        <taxon>Marinilabiliaceae</taxon>
        <taxon>Natronoflexus</taxon>
    </lineage>
</organism>
<dbReference type="OrthoDB" id="1109367at2"/>
<feature type="signal peptide" evidence="2">
    <location>
        <begin position="1"/>
        <end position="22"/>
    </location>
</feature>
<accession>A0A4R2GJA6</accession>